<dbReference type="CDD" id="cd07043">
    <property type="entry name" value="STAS_anti-anti-sigma_factors"/>
    <property type="match status" value="1"/>
</dbReference>
<dbReference type="SUPFAM" id="SSF52091">
    <property type="entry name" value="SpoIIaa-like"/>
    <property type="match status" value="1"/>
</dbReference>
<dbReference type="InterPro" id="IPR002645">
    <property type="entry name" value="STAS_dom"/>
</dbReference>
<gene>
    <name evidence="2" type="ORF">ACFOUW_27040</name>
</gene>
<dbReference type="InterPro" id="IPR036513">
    <property type="entry name" value="STAS_dom_sf"/>
</dbReference>
<evidence type="ECO:0000313" key="2">
    <source>
        <dbReference type="EMBL" id="MFC3764522.1"/>
    </source>
</evidence>
<dbReference type="RefSeq" id="WP_205121455.1">
    <property type="nucleotide sequence ID" value="NZ_JAFBCM010000001.1"/>
</dbReference>
<evidence type="ECO:0000313" key="3">
    <source>
        <dbReference type="Proteomes" id="UP001595699"/>
    </source>
</evidence>
<protein>
    <submittedName>
        <fullName evidence="2">STAS domain-containing protein</fullName>
    </submittedName>
</protein>
<name>A0ABV7YHL2_9ACTN</name>
<sequence>MEINVDRGRDEVGIHLKGDIDVDSIQQLQTELLRAVQDRPRELVVDLTYAEIGDAMGASTFMLARREADIAGVNLRLTNDS</sequence>
<evidence type="ECO:0000259" key="1">
    <source>
        <dbReference type="PROSITE" id="PS50801"/>
    </source>
</evidence>
<dbReference type="PROSITE" id="PS50801">
    <property type="entry name" value="STAS"/>
    <property type="match status" value="1"/>
</dbReference>
<keyword evidence="3" id="KW-1185">Reference proteome</keyword>
<reference evidence="3" key="1">
    <citation type="journal article" date="2019" name="Int. J. Syst. Evol. Microbiol.">
        <title>The Global Catalogue of Microorganisms (GCM) 10K type strain sequencing project: providing services to taxonomists for standard genome sequencing and annotation.</title>
        <authorList>
            <consortium name="The Broad Institute Genomics Platform"/>
            <consortium name="The Broad Institute Genome Sequencing Center for Infectious Disease"/>
            <person name="Wu L."/>
            <person name="Ma J."/>
        </authorList>
    </citation>
    <scope>NUCLEOTIDE SEQUENCE [LARGE SCALE GENOMIC DNA]</scope>
    <source>
        <strain evidence="3">CGMCC 4.7241</strain>
    </source>
</reference>
<proteinExistence type="predicted"/>
<comment type="caution">
    <text evidence="2">The sequence shown here is derived from an EMBL/GenBank/DDBJ whole genome shotgun (WGS) entry which is preliminary data.</text>
</comment>
<dbReference type="InterPro" id="IPR058548">
    <property type="entry name" value="MlaB-like_STAS"/>
</dbReference>
<dbReference type="EMBL" id="JBHRZH010000027">
    <property type="protein sequence ID" value="MFC3764522.1"/>
    <property type="molecule type" value="Genomic_DNA"/>
</dbReference>
<dbReference type="Pfam" id="PF13466">
    <property type="entry name" value="STAS_2"/>
    <property type="match status" value="1"/>
</dbReference>
<organism evidence="2 3">
    <name type="scientific">Tenggerimyces flavus</name>
    <dbReference type="NCBI Taxonomy" id="1708749"/>
    <lineage>
        <taxon>Bacteria</taxon>
        <taxon>Bacillati</taxon>
        <taxon>Actinomycetota</taxon>
        <taxon>Actinomycetes</taxon>
        <taxon>Propionibacteriales</taxon>
        <taxon>Nocardioidaceae</taxon>
        <taxon>Tenggerimyces</taxon>
    </lineage>
</organism>
<dbReference type="Gene3D" id="3.30.750.24">
    <property type="entry name" value="STAS domain"/>
    <property type="match status" value="1"/>
</dbReference>
<accession>A0ABV7YHL2</accession>
<dbReference type="Proteomes" id="UP001595699">
    <property type="component" value="Unassembled WGS sequence"/>
</dbReference>
<feature type="domain" description="STAS" evidence="1">
    <location>
        <begin position="1"/>
        <end position="81"/>
    </location>
</feature>